<dbReference type="GO" id="GO:0005776">
    <property type="term" value="C:autophagosome"/>
    <property type="evidence" value="ECO:0007669"/>
    <property type="project" value="TreeGrafter"/>
</dbReference>
<feature type="domain" description="Protein kinase" evidence="14">
    <location>
        <begin position="225"/>
        <end position="464"/>
    </location>
</feature>
<dbReference type="InterPro" id="IPR045269">
    <property type="entry name" value="Atg1-like"/>
</dbReference>
<evidence type="ECO:0000256" key="12">
    <source>
        <dbReference type="PROSITE-ProRule" id="PRU10141"/>
    </source>
</evidence>
<dbReference type="GO" id="GO:0003677">
    <property type="term" value="F:DNA binding"/>
    <property type="evidence" value="ECO:0007669"/>
    <property type="project" value="InterPro"/>
</dbReference>
<comment type="catalytic activity">
    <reaction evidence="10">
        <text>L-threonyl-[protein] + ATP = O-phospho-L-threonyl-[protein] + ADP + H(+)</text>
        <dbReference type="Rhea" id="RHEA:46608"/>
        <dbReference type="Rhea" id="RHEA-COMP:11060"/>
        <dbReference type="Rhea" id="RHEA-COMP:11605"/>
        <dbReference type="ChEBI" id="CHEBI:15378"/>
        <dbReference type="ChEBI" id="CHEBI:30013"/>
        <dbReference type="ChEBI" id="CHEBI:30616"/>
        <dbReference type="ChEBI" id="CHEBI:61977"/>
        <dbReference type="ChEBI" id="CHEBI:456216"/>
        <dbReference type="EC" id="2.7.11.1"/>
    </reaction>
</comment>
<keyword evidence="3" id="KW-0723">Serine/threonine-protein kinase</keyword>
<feature type="region of interest" description="Disordered" evidence="13">
    <location>
        <begin position="195"/>
        <end position="222"/>
    </location>
</feature>
<evidence type="ECO:0000259" key="14">
    <source>
        <dbReference type="PROSITE" id="PS50011"/>
    </source>
</evidence>
<feature type="compositionally biased region" description="Polar residues" evidence="13">
    <location>
        <begin position="1023"/>
        <end position="1043"/>
    </location>
</feature>
<evidence type="ECO:0000256" key="13">
    <source>
        <dbReference type="SAM" id="MobiDB-lite"/>
    </source>
</evidence>
<dbReference type="InterPro" id="IPR011009">
    <property type="entry name" value="Kinase-like_dom_sf"/>
</dbReference>
<organism evidence="15 16">
    <name type="scientific">Letharia columbiana</name>
    <dbReference type="NCBI Taxonomy" id="112416"/>
    <lineage>
        <taxon>Eukaryota</taxon>
        <taxon>Fungi</taxon>
        <taxon>Dikarya</taxon>
        <taxon>Ascomycota</taxon>
        <taxon>Pezizomycotina</taxon>
        <taxon>Lecanoromycetes</taxon>
        <taxon>OSLEUM clade</taxon>
        <taxon>Lecanoromycetidae</taxon>
        <taxon>Lecanorales</taxon>
        <taxon>Lecanorineae</taxon>
        <taxon>Parmeliaceae</taxon>
        <taxon>Letharia</taxon>
    </lineage>
</organism>
<feature type="compositionally biased region" description="Polar residues" evidence="13">
    <location>
        <begin position="546"/>
        <end position="564"/>
    </location>
</feature>
<feature type="binding site" evidence="12">
    <location>
        <position position="255"/>
    </location>
    <ligand>
        <name>ATP</name>
        <dbReference type="ChEBI" id="CHEBI:30616"/>
    </ligand>
</feature>
<keyword evidence="16" id="KW-1185">Reference proteome</keyword>
<dbReference type="EC" id="2.7.11.1" evidence="2"/>
<evidence type="ECO:0000313" key="15">
    <source>
        <dbReference type="EMBL" id="KAF6238787.1"/>
    </source>
</evidence>
<dbReference type="SUPFAM" id="SSF56112">
    <property type="entry name" value="Protein kinase-like (PK-like)"/>
    <property type="match status" value="1"/>
</dbReference>
<dbReference type="Gene3D" id="3.10.260.10">
    <property type="entry name" value="Transcription regulator HTH, APSES-type DNA-binding domain"/>
    <property type="match status" value="1"/>
</dbReference>
<dbReference type="Pfam" id="PF00069">
    <property type="entry name" value="Pkinase"/>
    <property type="match status" value="1"/>
</dbReference>
<comment type="catalytic activity">
    <reaction evidence="11">
        <text>L-seryl-[protein] + ATP = O-phospho-L-seryl-[protein] + ADP + H(+)</text>
        <dbReference type="Rhea" id="RHEA:17989"/>
        <dbReference type="Rhea" id="RHEA-COMP:9863"/>
        <dbReference type="Rhea" id="RHEA-COMP:11604"/>
        <dbReference type="ChEBI" id="CHEBI:15378"/>
        <dbReference type="ChEBI" id="CHEBI:29999"/>
        <dbReference type="ChEBI" id="CHEBI:30616"/>
        <dbReference type="ChEBI" id="CHEBI:83421"/>
        <dbReference type="ChEBI" id="CHEBI:456216"/>
        <dbReference type="EC" id="2.7.11.1"/>
    </reaction>
</comment>
<evidence type="ECO:0000256" key="2">
    <source>
        <dbReference type="ARBA" id="ARBA00012513"/>
    </source>
</evidence>
<dbReference type="RefSeq" id="XP_037168086.1">
    <property type="nucleotide sequence ID" value="XM_037305221.1"/>
</dbReference>
<dbReference type="PANTHER" id="PTHR24348:SF22">
    <property type="entry name" value="NON-SPECIFIC SERINE_THREONINE PROTEIN KINASE"/>
    <property type="match status" value="1"/>
</dbReference>
<keyword evidence="6" id="KW-0418">Kinase</keyword>
<evidence type="ECO:0000256" key="8">
    <source>
        <dbReference type="ARBA" id="ARBA00023006"/>
    </source>
</evidence>
<comment type="caution">
    <text evidence="15">The sequence shown here is derived from an EMBL/GenBank/DDBJ whole genome shotgun (WGS) entry which is preliminary data.</text>
</comment>
<evidence type="ECO:0000256" key="3">
    <source>
        <dbReference type="ARBA" id="ARBA00022527"/>
    </source>
</evidence>
<comment type="subcellular location">
    <subcellularLocation>
        <location evidence="1">Preautophagosomal structure membrane</location>
        <topology evidence="1">Peripheral membrane protein</topology>
    </subcellularLocation>
</comment>
<evidence type="ECO:0000256" key="1">
    <source>
        <dbReference type="ARBA" id="ARBA00004623"/>
    </source>
</evidence>
<evidence type="ECO:0000256" key="7">
    <source>
        <dbReference type="ARBA" id="ARBA00022840"/>
    </source>
</evidence>
<dbReference type="GO" id="GO:0034045">
    <property type="term" value="C:phagophore assembly site membrane"/>
    <property type="evidence" value="ECO:0007669"/>
    <property type="project" value="UniProtKB-SubCell"/>
</dbReference>
<keyword evidence="5 12" id="KW-0547">Nucleotide-binding</keyword>
<gene>
    <name evidence="15" type="ORF">HO173_003294</name>
</gene>
<evidence type="ECO:0000256" key="5">
    <source>
        <dbReference type="ARBA" id="ARBA00022741"/>
    </source>
</evidence>
<dbReference type="PROSITE" id="PS50011">
    <property type="entry name" value="PROTEIN_KINASE_DOM"/>
    <property type="match status" value="1"/>
</dbReference>
<dbReference type="GO" id="GO:0010506">
    <property type="term" value="P:regulation of autophagy"/>
    <property type="evidence" value="ECO:0007669"/>
    <property type="project" value="InterPro"/>
</dbReference>
<feature type="compositionally biased region" description="Acidic residues" evidence="13">
    <location>
        <begin position="880"/>
        <end position="890"/>
    </location>
</feature>
<dbReference type="GeneID" id="59284962"/>
<evidence type="ECO:0000256" key="4">
    <source>
        <dbReference type="ARBA" id="ARBA00022679"/>
    </source>
</evidence>
<feature type="compositionally biased region" description="Polar residues" evidence="13">
    <location>
        <begin position="571"/>
        <end position="581"/>
    </location>
</feature>
<dbReference type="SUPFAM" id="SSF54616">
    <property type="entry name" value="DNA-binding domain of Mlu1-box binding protein MBP1"/>
    <property type="match status" value="1"/>
</dbReference>
<dbReference type="GO" id="GO:0004674">
    <property type="term" value="F:protein serine/threonine kinase activity"/>
    <property type="evidence" value="ECO:0007669"/>
    <property type="project" value="UniProtKB-KW"/>
</dbReference>
<dbReference type="GO" id="GO:0005829">
    <property type="term" value="C:cytosol"/>
    <property type="evidence" value="ECO:0007669"/>
    <property type="project" value="TreeGrafter"/>
</dbReference>
<dbReference type="EMBL" id="JACCJC010000008">
    <property type="protein sequence ID" value="KAF6238787.1"/>
    <property type="molecule type" value="Genomic_DNA"/>
</dbReference>
<evidence type="ECO:0000256" key="9">
    <source>
        <dbReference type="ARBA" id="ARBA00030237"/>
    </source>
</evidence>
<dbReference type="InterPro" id="IPR017441">
    <property type="entry name" value="Protein_kinase_ATP_BS"/>
</dbReference>
<evidence type="ECO:0000256" key="11">
    <source>
        <dbReference type="ARBA" id="ARBA00048679"/>
    </source>
</evidence>
<feature type="compositionally biased region" description="Polar residues" evidence="13">
    <location>
        <begin position="195"/>
        <end position="211"/>
    </location>
</feature>
<keyword evidence="8" id="KW-0072">Autophagy</keyword>
<dbReference type="GO" id="GO:0000045">
    <property type="term" value="P:autophagosome assembly"/>
    <property type="evidence" value="ECO:0007669"/>
    <property type="project" value="TreeGrafter"/>
</dbReference>
<feature type="compositionally biased region" description="Basic and acidic residues" evidence="13">
    <location>
        <begin position="520"/>
        <end position="529"/>
    </location>
</feature>
<reference evidence="15 16" key="1">
    <citation type="journal article" date="2020" name="Genomics">
        <title>Complete, high-quality genomes from long-read metagenomic sequencing of two wolf lichen thalli reveals enigmatic genome architecture.</title>
        <authorList>
            <person name="McKenzie S.K."/>
            <person name="Walston R.F."/>
            <person name="Allen J.L."/>
        </authorList>
    </citation>
    <scope>NUCLEOTIDE SEQUENCE [LARGE SCALE GENOMIC DNA]</scope>
    <source>
        <strain evidence="15">WasteWater2</strain>
    </source>
</reference>
<dbReference type="PROSITE" id="PS00108">
    <property type="entry name" value="PROTEIN_KINASE_ST"/>
    <property type="match status" value="1"/>
</dbReference>
<name>A0A8H6G1M4_9LECA</name>
<feature type="compositionally biased region" description="Low complexity" evidence="13">
    <location>
        <begin position="1069"/>
        <end position="1083"/>
    </location>
</feature>
<proteinExistence type="predicted"/>
<evidence type="ECO:0000256" key="10">
    <source>
        <dbReference type="ARBA" id="ARBA00047899"/>
    </source>
</evidence>
<protein>
    <recommendedName>
        <fullName evidence="2">non-specific serine/threonine protein kinase</fullName>
        <ecNumber evidence="2">2.7.11.1</ecNumber>
    </recommendedName>
    <alternativeName>
        <fullName evidence="9">Autophagy-related protein 1</fullName>
    </alternativeName>
</protein>
<evidence type="ECO:0000313" key="16">
    <source>
        <dbReference type="Proteomes" id="UP000578531"/>
    </source>
</evidence>
<dbReference type="InterPro" id="IPR000719">
    <property type="entry name" value="Prot_kinase_dom"/>
</dbReference>
<feature type="compositionally biased region" description="Polar residues" evidence="13">
    <location>
        <begin position="1084"/>
        <end position="1093"/>
    </location>
</feature>
<keyword evidence="7 12" id="KW-0067">ATP-binding</keyword>
<dbReference type="OrthoDB" id="10252171at2759"/>
<keyword evidence="4" id="KW-0808">Transferase</keyword>
<feature type="region of interest" description="Disordered" evidence="13">
    <location>
        <begin position="1012"/>
        <end position="1136"/>
    </location>
</feature>
<dbReference type="GO" id="GO:0005524">
    <property type="term" value="F:ATP binding"/>
    <property type="evidence" value="ECO:0007669"/>
    <property type="project" value="UniProtKB-UniRule"/>
</dbReference>
<dbReference type="InterPro" id="IPR036887">
    <property type="entry name" value="HTH_APSES_sf"/>
</dbReference>
<dbReference type="AlphaFoldDB" id="A0A8H6G1M4"/>
<dbReference type="SMART" id="SM00220">
    <property type="entry name" value="S_TKc"/>
    <property type="match status" value="1"/>
</dbReference>
<feature type="region of interest" description="Disordered" evidence="13">
    <location>
        <begin position="871"/>
        <end position="909"/>
    </location>
</feature>
<dbReference type="Proteomes" id="UP000578531">
    <property type="component" value="Unassembled WGS sequence"/>
</dbReference>
<feature type="region of interest" description="Disordered" evidence="13">
    <location>
        <begin position="506"/>
        <end position="667"/>
    </location>
</feature>
<dbReference type="PANTHER" id="PTHR24348">
    <property type="entry name" value="SERINE/THREONINE-PROTEIN KINASE UNC-51-RELATED"/>
    <property type="match status" value="1"/>
</dbReference>
<dbReference type="Gene3D" id="1.10.510.10">
    <property type="entry name" value="Transferase(Phosphotransferase) domain 1"/>
    <property type="match status" value="1"/>
</dbReference>
<feature type="compositionally biased region" description="Basic and acidic residues" evidence="13">
    <location>
        <begin position="892"/>
        <end position="909"/>
    </location>
</feature>
<dbReference type="InterPro" id="IPR008271">
    <property type="entry name" value="Ser/Thr_kinase_AS"/>
</dbReference>
<dbReference type="PROSITE" id="PS00107">
    <property type="entry name" value="PROTEIN_KINASE_ATP"/>
    <property type="match status" value="1"/>
</dbReference>
<evidence type="ECO:0000256" key="6">
    <source>
        <dbReference type="ARBA" id="ARBA00022777"/>
    </source>
</evidence>
<accession>A0A8H6G1M4</accession>
<sequence length="1175" mass="132531">MDVNDPRLIITLEAYGTTAERAWNRPQNQDRCLPASESIADISSRESTPAVDQPRSQIQLTFDDKPKNLEKGFVFGSDPRICDVFLGERGAGFSGQQFCITFNERGEVIFKNTSRKEAQVDYNGENPSRRTQFTWILFDTYKNIEITVGDKNDLIFKVKWPENRDSRRAEYEAHRDAYFEERRNALPPLSQLGMESQQTTAMPTAQHSPGQESPRPKPPGQQPIYLLEEELGRGGFSTVYKAVDVSTGDVNAAKKFHHGSWKKEVDTLMSLSHEHIVKFVKFSEEQKPLLVMEYLPLGSLACQDFITEEENLQILCQGLQALEYLHSHSPPLAHRDIKPANILLRSRIPFVIKLVDFGLAKNDSTLKTFCGSDEYAAPEIWGRHHYTAMVDIWSLGVVVLQYGYGLPWASQEPKGEPWCRDIVRKAKDMEGEGDALIDLISTKMLRMDYRHRRSASDCLEEVYRLGFHEIPTIDTRRTTPTGKTAGQDDVTRITSVITQPLQNAGFYDIGGASETTEVAPSKRDRREGTHFYNRASLPSLDRHPQGPTQIWNPKTENSPTSTLSKRWRWRPQTTQSPTADTSGRGRSKRSRALVSCEAGEDLSKPSKRKGHNSAAQLRQIPQLDPGKEPLAEDVASFTQAVEPIPRVPPAEGSPREVETPSSKRNVHDNVGAILAENLDGGNLDGENEGKAKVTDFDGRYIQIKIDDKILMEQSIKVEVLPPIAGIASSCSWVNFEHGQILCKHFGLEQELQPLIDHGLKLQRDNYSKPVEYVNNYPAKQLFPFFVTNVLPQPVTVRRSDFRIRVHDICRVSSQPNTELSKIKREFRRSFDTVFDFNYRGIYVDFWVGVELCRRYGLTKLEEELRTWKGVPQEPVKEPELSEPELSEPELSEPVKEPAKEPVKKPTKEPVKEPELSEFIEITGFPSPVMVRRSDFRINASHIAKLTGRSRHTVRDLRKWLGSEKYKILRGSKKHQGTYVNFEIGIGLCRDHGLSELEKRLYSLKRTSKGPVLEAEPGHVETRLPQSDTVSARNESTQSRSIWNRDQPPTLPAGCISDGPIEAEDADEMVSGSDVAGSGDSVTSRESCSIQRNPQPVPSIRCAKDAASSRQSGRDIKRSLLQLADPRSPSAKSVQYEVWDSRPQLSELTEVEPQLRPSSWKTASHYGSLADLFPSI</sequence>